<accession>A0ABW3H291</accession>
<feature type="transmembrane region" description="Helical" evidence="1">
    <location>
        <begin position="120"/>
        <end position="150"/>
    </location>
</feature>
<dbReference type="RefSeq" id="WP_264942209.1">
    <property type="nucleotide sequence ID" value="NZ_JAPDRA010000001.1"/>
</dbReference>
<gene>
    <name evidence="2" type="ORF">ACFQ1E_04285</name>
</gene>
<feature type="transmembrane region" description="Helical" evidence="1">
    <location>
        <begin position="76"/>
        <end position="100"/>
    </location>
</feature>
<sequence length="317" mass="34088">MTTVGTILGDAFGLIARRPGAVLIWVLVYVAVGLAGAALVLGQMPQMFEAMQHIDPENPAGAQMAMMNGMGRFQGLSLLIQFGGVLLTSVVLCAAFRALLRPEEDGFGYLRLGWDELRTFFTYAVIVIAAIILGFILMLMLFMLTGLVAVITRDSPATGGIVGFLLAVAALCLVIWVMVRLSLIYAVSFLRGRLSIDEAWAATRGRFWTLFLAYLLIAIFWIVLNTIMSIPLLFSLFGGMASLVPADPSAEPDPKLVFAFMQQWFAANMGLLLAVSALAYAVQGLMTALFGGAMASAARGFLTDDGHAMPQDFDPEG</sequence>
<dbReference type="EMBL" id="JBHTJG010000001">
    <property type="protein sequence ID" value="MFD0945553.1"/>
    <property type="molecule type" value="Genomic_DNA"/>
</dbReference>
<keyword evidence="1" id="KW-1133">Transmembrane helix</keyword>
<evidence type="ECO:0008006" key="4">
    <source>
        <dbReference type="Google" id="ProtNLM"/>
    </source>
</evidence>
<keyword evidence="1" id="KW-0812">Transmembrane</keyword>
<dbReference type="Proteomes" id="UP001596977">
    <property type="component" value="Unassembled WGS sequence"/>
</dbReference>
<evidence type="ECO:0000313" key="2">
    <source>
        <dbReference type="EMBL" id="MFD0945553.1"/>
    </source>
</evidence>
<evidence type="ECO:0000256" key="1">
    <source>
        <dbReference type="SAM" id="Phobius"/>
    </source>
</evidence>
<protein>
    <recommendedName>
        <fullName evidence="4">Glycerophosphoryl diester phosphodiesterase membrane domain-containing protein</fullName>
    </recommendedName>
</protein>
<reference evidence="3" key="1">
    <citation type="journal article" date="2019" name="Int. J. Syst. Evol. Microbiol.">
        <title>The Global Catalogue of Microorganisms (GCM) 10K type strain sequencing project: providing services to taxonomists for standard genome sequencing and annotation.</title>
        <authorList>
            <consortium name="The Broad Institute Genomics Platform"/>
            <consortium name="The Broad Institute Genome Sequencing Center for Infectious Disease"/>
            <person name="Wu L."/>
            <person name="Ma J."/>
        </authorList>
    </citation>
    <scope>NUCLEOTIDE SEQUENCE [LARGE SCALE GENOMIC DNA]</scope>
    <source>
        <strain evidence="3">CCUG 62982</strain>
    </source>
</reference>
<proteinExistence type="predicted"/>
<feature type="transmembrane region" description="Helical" evidence="1">
    <location>
        <begin position="20"/>
        <end position="41"/>
    </location>
</feature>
<feature type="transmembrane region" description="Helical" evidence="1">
    <location>
        <begin position="162"/>
        <end position="187"/>
    </location>
</feature>
<comment type="caution">
    <text evidence="2">The sequence shown here is derived from an EMBL/GenBank/DDBJ whole genome shotgun (WGS) entry which is preliminary data.</text>
</comment>
<keyword evidence="1" id="KW-0472">Membrane</keyword>
<feature type="transmembrane region" description="Helical" evidence="1">
    <location>
        <begin position="266"/>
        <end position="290"/>
    </location>
</feature>
<keyword evidence="3" id="KW-1185">Reference proteome</keyword>
<feature type="transmembrane region" description="Helical" evidence="1">
    <location>
        <begin position="207"/>
        <end position="224"/>
    </location>
</feature>
<name>A0ABW3H291_9SPHN</name>
<evidence type="ECO:0000313" key="3">
    <source>
        <dbReference type="Proteomes" id="UP001596977"/>
    </source>
</evidence>
<organism evidence="2 3">
    <name type="scientific">Sphingomonas canadensis</name>
    <dbReference type="NCBI Taxonomy" id="1219257"/>
    <lineage>
        <taxon>Bacteria</taxon>
        <taxon>Pseudomonadati</taxon>
        <taxon>Pseudomonadota</taxon>
        <taxon>Alphaproteobacteria</taxon>
        <taxon>Sphingomonadales</taxon>
        <taxon>Sphingomonadaceae</taxon>
        <taxon>Sphingomonas</taxon>
    </lineage>
</organism>